<feature type="active site" description="Proton acceptor" evidence="15">
    <location>
        <position position="578"/>
    </location>
</feature>
<dbReference type="OrthoDB" id="269227at2759"/>
<feature type="binding site" evidence="16">
    <location>
        <position position="262"/>
    </location>
    <ligand>
        <name>FAD</name>
        <dbReference type="ChEBI" id="CHEBI:57692"/>
    </ligand>
</feature>
<dbReference type="GO" id="GO:0005576">
    <property type="term" value="C:extracellular region"/>
    <property type="evidence" value="ECO:0007669"/>
    <property type="project" value="UniProtKB-SubCell"/>
</dbReference>
<comment type="catalytic activity">
    <reaction evidence="11">
        <text>pyranose + acceptor = pyranos-2,3-diulose + reduced acceptor.</text>
        <dbReference type="EC" id="1.1.99.29"/>
    </reaction>
</comment>
<comment type="catalytic activity">
    <reaction evidence="10">
        <text>pyranose + acceptor = pyranos-2-ulose + reduced acceptor.</text>
        <dbReference type="EC" id="1.1.99.29"/>
    </reaction>
</comment>
<dbReference type="GO" id="GO:0050660">
    <property type="term" value="F:flavin adenine dinucleotide binding"/>
    <property type="evidence" value="ECO:0007669"/>
    <property type="project" value="InterPro"/>
</dbReference>
<accession>A0A4Q2DRD1</accession>
<dbReference type="Pfam" id="PF05199">
    <property type="entry name" value="GMC_oxred_C"/>
    <property type="match status" value="1"/>
</dbReference>
<comment type="catalytic activity">
    <reaction evidence="12">
        <text>pyranose + acceptor = pyranos-3-ulose + reduced acceptor.</text>
        <dbReference type="EC" id="1.1.99.29"/>
    </reaction>
</comment>
<dbReference type="InterPro" id="IPR012132">
    <property type="entry name" value="GMC_OxRdtase"/>
</dbReference>
<feature type="domain" description="Glucose-methanol-choline oxidoreductase N-terminal" evidence="18">
    <location>
        <begin position="37"/>
        <end position="345"/>
    </location>
</feature>
<keyword evidence="21" id="KW-1185">Reference proteome</keyword>
<dbReference type="EC" id="1.1.99.29" evidence="5"/>
<name>A0A4Q2DRD1_9AGAR</name>
<dbReference type="InterPro" id="IPR036188">
    <property type="entry name" value="FAD/NAD-bd_sf"/>
</dbReference>
<evidence type="ECO:0000256" key="16">
    <source>
        <dbReference type="PIRSR" id="PIRSR000137-2"/>
    </source>
</evidence>
<keyword evidence="6" id="KW-0964">Secreted</keyword>
<evidence type="ECO:0000256" key="14">
    <source>
        <dbReference type="ARBA" id="ARBA00034059"/>
    </source>
</evidence>
<dbReference type="InterPro" id="IPR007867">
    <property type="entry name" value="GMC_OxRtase_C"/>
</dbReference>
<comment type="catalytic activity">
    <reaction evidence="14">
        <text>a pyranoside + acceptor = a pyranosid-3,4-diulose + reduced acceptor.</text>
        <dbReference type="EC" id="1.1.99.29"/>
    </reaction>
</comment>
<evidence type="ECO:0000256" key="6">
    <source>
        <dbReference type="ARBA" id="ARBA00022525"/>
    </source>
</evidence>
<dbReference type="STRING" id="2316362.A0A4Q2DRD1"/>
<comment type="caution">
    <text evidence="20">The sequence shown here is derived from an EMBL/GenBank/DDBJ whole genome shotgun (WGS) entry which is preliminary data.</text>
</comment>
<evidence type="ECO:0000313" key="20">
    <source>
        <dbReference type="EMBL" id="RXW22749.1"/>
    </source>
</evidence>
<evidence type="ECO:0000256" key="2">
    <source>
        <dbReference type="ARBA" id="ARBA00004613"/>
    </source>
</evidence>
<comment type="subunit">
    <text evidence="4">Monomer.</text>
</comment>
<evidence type="ECO:0000256" key="9">
    <source>
        <dbReference type="ARBA" id="ARBA00024699"/>
    </source>
</evidence>
<evidence type="ECO:0000256" key="8">
    <source>
        <dbReference type="ARBA" id="ARBA00022827"/>
    </source>
</evidence>
<dbReference type="InterPro" id="IPR000172">
    <property type="entry name" value="GMC_OxRdtase_N"/>
</dbReference>
<dbReference type="Pfam" id="PF00732">
    <property type="entry name" value="GMC_oxred_N"/>
    <property type="match status" value="1"/>
</dbReference>
<comment type="similarity">
    <text evidence="3">Belongs to the GMC oxidoreductase family.</text>
</comment>
<feature type="active site" description="Proton donor" evidence="15">
    <location>
        <position position="532"/>
    </location>
</feature>
<evidence type="ECO:0000256" key="4">
    <source>
        <dbReference type="ARBA" id="ARBA00011245"/>
    </source>
</evidence>
<dbReference type="SUPFAM" id="SSF51905">
    <property type="entry name" value="FAD/NAD(P)-binding domain"/>
    <property type="match status" value="1"/>
</dbReference>
<feature type="signal peptide" evidence="17">
    <location>
        <begin position="1"/>
        <end position="26"/>
    </location>
</feature>
<dbReference type="SUPFAM" id="SSF54373">
    <property type="entry name" value="FAD-linked reductases, C-terminal domain"/>
    <property type="match status" value="1"/>
</dbReference>
<evidence type="ECO:0000256" key="3">
    <source>
        <dbReference type="ARBA" id="ARBA00010790"/>
    </source>
</evidence>
<evidence type="ECO:0000256" key="15">
    <source>
        <dbReference type="PIRSR" id="PIRSR000137-1"/>
    </source>
</evidence>
<keyword evidence="7" id="KW-0285">Flavoprotein</keyword>
<comment type="cofactor">
    <cofactor evidence="1 16">
        <name>FAD</name>
        <dbReference type="ChEBI" id="CHEBI:57692"/>
    </cofactor>
</comment>
<comment type="subcellular location">
    <subcellularLocation>
        <location evidence="2">Secreted</location>
    </subcellularLocation>
</comment>
<evidence type="ECO:0000313" key="21">
    <source>
        <dbReference type="Proteomes" id="UP000290288"/>
    </source>
</evidence>
<feature type="domain" description="Glucose-methanol-choline oxidoreductase C-terminal" evidence="19">
    <location>
        <begin position="454"/>
        <end position="587"/>
    </location>
</feature>
<reference evidence="20 21" key="1">
    <citation type="submission" date="2019-01" db="EMBL/GenBank/DDBJ databases">
        <title>Draft genome sequence of Psathyrella aberdarensis IHI B618.</title>
        <authorList>
            <person name="Buettner E."/>
            <person name="Kellner H."/>
        </authorList>
    </citation>
    <scope>NUCLEOTIDE SEQUENCE [LARGE SCALE GENOMIC DNA]</scope>
    <source>
        <strain evidence="20 21">IHI B618</strain>
    </source>
</reference>
<keyword evidence="17" id="KW-0732">Signal</keyword>
<dbReference type="AlphaFoldDB" id="A0A4Q2DRD1"/>
<feature type="chain" id="PRO_5020826266" description="pyranose dehydrogenase (acceptor)" evidence="17">
    <location>
        <begin position="27"/>
        <end position="598"/>
    </location>
</feature>
<protein>
    <recommendedName>
        <fullName evidence="5">pyranose dehydrogenase (acceptor)</fullName>
        <ecNumber evidence="5">1.1.99.29</ecNumber>
    </recommendedName>
</protein>
<evidence type="ECO:0000256" key="13">
    <source>
        <dbReference type="ARBA" id="ARBA00034050"/>
    </source>
</evidence>
<sequence>MASLSLRFSLLLTALLPLTAFTGVGGVTLPQTHADVYDYIVVGGGSAGSIVASRLSENRSVSVLLIEGGPSNEGVTNSIIPYIYPRLYGSTYDWNYTTVPQSGLNGRATPYLRGHILGGSSSINGMTLHRAPAADWDQIASFTGDLSFSWNNIIQYIQKNEAFKRPEGSRFDNTYDPAVHGFKGPIGSSMVEDDTWITEPTLTAAEEVGIPHSRDVNGGQPLGVSWQQFTVKDGARSSAATGYINKQDKVRSNLRVLLNSTVSRVLPRPGGNTTSGPLHFTTVEYTDGNGNTQTAVASREIIISTGVIATPGLLMRSGLGPRAQLQAAGITTLLDIPAVGQYLQDRCGLSAIWSVNNTDTDDDIDRNSTYFNELLQEWNNHRTGRLTQTGYRHILWARVPEDAPIFSTIEDPSSGPTCPHYEIYPTNKWAGTSPRPETGNFVTMSIFVSASNVRGSVTLDASNPMNPIIDPKYLGSDWDRYVMRTAVRRAAEYMSAPSWRRWNATPVFDPSILDNDGALDQWIQTNAIGGVHAVGSARMGPPNSPPGTDVVGPDFRVKGIRGLRIVDTSVFPFVMNAHTMGPTYIMAEKAADLIKRGL</sequence>
<dbReference type="Gene3D" id="3.50.50.60">
    <property type="entry name" value="FAD/NAD(P)-binding domain"/>
    <property type="match status" value="1"/>
</dbReference>
<evidence type="ECO:0000256" key="17">
    <source>
        <dbReference type="SAM" id="SignalP"/>
    </source>
</evidence>
<organism evidence="20 21">
    <name type="scientific">Candolleomyces aberdarensis</name>
    <dbReference type="NCBI Taxonomy" id="2316362"/>
    <lineage>
        <taxon>Eukaryota</taxon>
        <taxon>Fungi</taxon>
        <taxon>Dikarya</taxon>
        <taxon>Basidiomycota</taxon>
        <taxon>Agaricomycotina</taxon>
        <taxon>Agaricomycetes</taxon>
        <taxon>Agaricomycetidae</taxon>
        <taxon>Agaricales</taxon>
        <taxon>Agaricineae</taxon>
        <taxon>Psathyrellaceae</taxon>
        <taxon>Candolleomyces</taxon>
    </lineage>
</organism>
<evidence type="ECO:0000259" key="18">
    <source>
        <dbReference type="Pfam" id="PF00732"/>
    </source>
</evidence>
<evidence type="ECO:0000256" key="10">
    <source>
        <dbReference type="ARBA" id="ARBA00033986"/>
    </source>
</evidence>
<dbReference type="PANTHER" id="PTHR11552:SF147">
    <property type="entry name" value="CHOLINE DEHYDROGENASE, MITOCHONDRIAL"/>
    <property type="match status" value="1"/>
</dbReference>
<evidence type="ECO:0000256" key="12">
    <source>
        <dbReference type="ARBA" id="ARBA00034029"/>
    </source>
</evidence>
<dbReference type="EMBL" id="SDEE01000062">
    <property type="protein sequence ID" value="RXW22749.1"/>
    <property type="molecule type" value="Genomic_DNA"/>
</dbReference>
<evidence type="ECO:0000256" key="11">
    <source>
        <dbReference type="ARBA" id="ARBA00034010"/>
    </source>
</evidence>
<comment type="catalytic activity">
    <reaction evidence="13">
        <text>a pyranoside + acceptor = a pyranosid-3-ulose + reduced acceptor.</text>
        <dbReference type="EC" id="1.1.99.29"/>
    </reaction>
</comment>
<gene>
    <name evidence="20" type="ORF">EST38_g3112</name>
</gene>
<evidence type="ECO:0000256" key="1">
    <source>
        <dbReference type="ARBA" id="ARBA00001974"/>
    </source>
</evidence>
<dbReference type="Proteomes" id="UP000290288">
    <property type="component" value="Unassembled WGS sequence"/>
</dbReference>
<evidence type="ECO:0000256" key="7">
    <source>
        <dbReference type="ARBA" id="ARBA00022630"/>
    </source>
</evidence>
<proteinExistence type="inferred from homology"/>
<evidence type="ECO:0000256" key="5">
    <source>
        <dbReference type="ARBA" id="ARBA00013177"/>
    </source>
</evidence>
<dbReference type="GO" id="GO:0033718">
    <property type="term" value="F:pyranose dehydrogenase (acceptor) activity"/>
    <property type="evidence" value="ECO:0007669"/>
    <property type="project" value="UniProtKB-EC"/>
</dbReference>
<dbReference type="PIRSF" id="PIRSF000137">
    <property type="entry name" value="Alcohol_oxidase"/>
    <property type="match status" value="1"/>
</dbReference>
<dbReference type="PANTHER" id="PTHR11552">
    <property type="entry name" value="GLUCOSE-METHANOL-CHOLINE GMC OXIDOREDUCTASE"/>
    <property type="match status" value="1"/>
</dbReference>
<comment type="function">
    <text evidence="9">Catalyzes the single-oxidation or sequential double oxidation reaction of carbohydrates primarily at carbon-2 and/or carbon-3 with the concomitant reduction of the flavin. The enzyme exhibits a broad sugar substrate specificity, oxidizing different aldopyranoses to the corresponding C-1, C-2, C-3 or C-1,2, C-2,3 and C-3,4 (di)dehydro sugars with substrate-specific regioselectivity. Accepts only a narrow range of electron acceptors such as substituted benzoquinones and complexed metal ions and reacts extremely slowly with O(2) as acceptor. May play a role in the natural recycling of plant matter by oxidizing all major monosaccharides in lignocellulose and by reducing quinone compounds or reactive radical species generated during lignin depolymerization.</text>
</comment>
<dbReference type="Gene3D" id="3.30.560.10">
    <property type="entry name" value="Glucose Oxidase, domain 3"/>
    <property type="match status" value="1"/>
</dbReference>
<evidence type="ECO:0000259" key="19">
    <source>
        <dbReference type="Pfam" id="PF05199"/>
    </source>
</evidence>
<keyword evidence="8 16" id="KW-0274">FAD</keyword>